<feature type="chain" id="PRO_5028248997" evidence="3">
    <location>
        <begin position="26"/>
        <end position="463"/>
    </location>
</feature>
<dbReference type="Gene3D" id="2.40.10.120">
    <property type="match status" value="1"/>
</dbReference>
<dbReference type="PRINTS" id="PR00834">
    <property type="entry name" value="PROTEASES2C"/>
</dbReference>
<dbReference type="SUPFAM" id="SSF50494">
    <property type="entry name" value="Trypsin-like serine proteases"/>
    <property type="match status" value="1"/>
</dbReference>
<dbReference type="InterPro" id="IPR009003">
    <property type="entry name" value="Peptidase_S1_PA"/>
</dbReference>
<dbReference type="GO" id="GO:0006508">
    <property type="term" value="P:proteolysis"/>
    <property type="evidence" value="ECO:0007669"/>
    <property type="project" value="UniProtKB-KW"/>
</dbReference>
<protein>
    <submittedName>
        <fullName evidence="5">PDZ domain-containing protein</fullName>
    </submittedName>
</protein>
<evidence type="ECO:0000259" key="4">
    <source>
        <dbReference type="PROSITE" id="PS50106"/>
    </source>
</evidence>
<dbReference type="SUPFAM" id="SSF50156">
    <property type="entry name" value="PDZ domain-like"/>
    <property type="match status" value="2"/>
</dbReference>
<dbReference type="PROSITE" id="PS50106">
    <property type="entry name" value="PDZ"/>
    <property type="match status" value="1"/>
</dbReference>
<evidence type="ECO:0000256" key="2">
    <source>
        <dbReference type="ARBA" id="ARBA00022801"/>
    </source>
</evidence>
<dbReference type="PANTHER" id="PTHR43343">
    <property type="entry name" value="PEPTIDASE S12"/>
    <property type="match status" value="1"/>
</dbReference>
<dbReference type="InterPro" id="IPR051201">
    <property type="entry name" value="Chloro_Bact_Ser_Proteases"/>
</dbReference>
<dbReference type="AlphaFoldDB" id="A0A7C2JYY2"/>
<dbReference type="SMART" id="SM00228">
    <property type="entry name" value="PDZ"/>
    <property type="match status" value="2"/>
</dbReference>
<dbReference type="GO" id="GO:0004252">
    <property type="term" value="F:serine-type endopeptidase activity"/>
    <property type="evidence" value="ECO:0007669"/>
    <property type="project" value="InterPro"/>
</dbReference>
<sequence length="463" mass="49804">MTHRLIAFGLCWAALTAATASPLHAENLRETALVRAIKRANPAVVNIHTEKTAVDRDAIFSSGNAKPRKINGMGTGVIIDERGYIVTNYHVVAEVDLIRGTLHDGASLTARVVALDRQHDLAIIKVDASRPLQVMPAGTSSDLMLGEPVIAVGNAFGYEGTVTSGIISALARDVEVNETQSYKNLIQTDASINPGNSGGPLLNMNGEVVGINVAIRAGAQRIGFAIPIDDARQIIARLMSVEQLNQTYHGLVSKDVKKGEVRKLVVDTVQPESPAAKAGLQAGDVVVKIADRTVNDGADWELALLDRPVGETVPVVVQRGEKSETLSMALAPYLGGRSRMASEFVARANNDNSDAERFWRILGLKLAPLPPERTANVPSKYRGGLVVTDVRSDSPAATNGIKKDDILVGLRDWETLTFENVSWILNQSLPQGQNSVKFYVIRGRETLYGYIQLVNADAAAKPQ</sequence>
<dbReference type="InterPro" id="IPR036034">
    <property type="entry name" value="PDZ_sf"/>
</dbReference>
<evidence type="ECO:0000313" key="5">
    <source>
        <dbReference type="EMBL" id="HEN15000.1"/>
    </source>
</evidence>
<evidence type="ECO:0000256" key="3">
    <source>
        <dbReference type="SAM" id="SignalP"/>
    </source>
</evidence>
<keyword evidence="3" id="KW-0732">Signal</keyword>
<dbReference type="Pfam" id="PF13365">
    <property type="entry name" value="Trypsin_2"/>
    <property type="match status" value="1"/>
</dbReference>
<proteinExistence type="predicted"/>
<dbReference type="PANTHER" id="PTHR43343:SF3">
    <property type="entry name" value="PROTEASE DO-LIKE 8, CHLOROPLASTIC"/>
    <property type="match status" value="1"/>
</dbReference>
<accession>A0A7C2JYY2</accession>
<evidence type="ECO:0000256" key="1">
    <source>
        <dbReference type="ARBA" id="ARBA00022670"/>
    </source>
</evidence>
<organism evidence="5">
    <name type="scientific">Schlesneria paludicola</name>
    <dbReference type="NCBI Taxonomy" id="360056"/>
    <lineage>
        <taxon>Bacteria</taxon>
        <taxon>Pseudomonadati</taxon>
        <taxon>Planctomycetota</taxon>
        <taxon>Planctomycetia</taxon>
        <taxon>Planctomycetales</taxon>
        <taxon>Planctomycetaceae</taxon>
        <taxon>Schlesneria</taxon>
    </lineage>
</organism>
<feature type="signal peptide" evidence="3">
    <location>
        <begin position="1"/>
        <end position="25"/>
    </location>
</feature>
<reference evidence="5" key="1">
    <citation type="journal article" date="2020" name="mSystems">
        <title>Genome- and Community-Level Interaction Insights into Carbon Utilization and Element Cycling Functions of Hydrothermarchaeota in Hydrothermal Sediment.</title>
        <authorList>
            <person name="Zhou Z."/>
            <person name="Liu Y."/>
            <person name="Xu W."/>
            <person name="Pan J."/>
            <person name="Luo Z.H."/>
            <person name="Li M."/>
        </authorList>
    </citation>
    <scope>NUCLEOTIDE SEQUENCE [LARGE SCALE GENOMIC DNA]</scope>
    <source>
        <strain evidence="5">SpSt-339</strain>
    </source>
</reference>
<comment type="caution">
    <text evidence="5">The sequence shown here is derived from an EMBL/GenBank/DDBJ whole genome shotgun (WGS) entry which is preliminary data.</text>
</comment>
<keyword evidence="1" id="KW-0645">Protease</keyword>
<dbReference type="Pfam" id="PF13180">
    <property type="entry name" value="PDZ_2"/>
    <property type="match status" value="1"/>
</dbReference>
<dbReference type="EMBL" id="DSOK01000173">
    <property type="protein sequence ID" value="HEN15000.1"/>
    <property type="molecule type" value="Genomic_DNA"/>
</dbReference>
<gene>
    <name evidence="5" type="ORF">ENQ76_05960</name>
</gene>
<feature type="domain" description="PDZ" evidence="4">
    <location>
        <begin position="238"/>
        <end position="321"/>
    </location>
</feature>
<keyword evidence="2" id="KW-0378">Hydrolase</keyword>
<dbReference type="InterPro" id="IPR001940">
    <property type="entry name" value="Peptidase_S1C"/>
</dbReference>
<dbReference type="Gene3D" id="2.30.42.10">
    <property type="match status" value="2"/>
</dbReference>
<dbReference type="InterPro" id="IPR001478">
    <property type="entry name" value="PDZ"/>
</dbReference>
<name>A0A7C2JYY2_9PLAN</name>